<feature type="compositionally biased region" description="Basic and acidic residues" evidence="1">
    <location>
        <begin position="103"/>
        <end position="112"/>
    </location>
</feature>
<dbReference type="PANTHER" id="PTHR21193">
    <property type="entry name" value="OXIDOREDUCTASE-LIKE DOMAIN-CONTAINING PROTEIN 1"/>
    <property type="match status" value="1"/>
</dbReference>
<dbReference type="InterPro" id="IPR039251">
    <property type="entry name" value="OXLD1"/>
</dbReference>
<dbReference type="InterPro" id="IPR019180">
    <property type="entry name" value="Oxidoreductase-like_N"/>
</dbReference>
<feature type="region of interest" description="Disordered" evidence="1">
    <location>
        <begin position="102"/>
        <end position="122"/>
    </location>
</feature>
<dbReference type="AlphaFoldDB" id="A0AAD8KFP8"/>
<dbReference type="EMBL" id="JAUHHV010000006">
    <property type="protein sequence ID" value="KAK1422152.1"/>
    <property type="molecule type" value="Genomic_DNA"/>
</dbReference>
<evidence type="ECO:0000259" key="2">
    <source>
        <dbReference type="Pfam" id="PF09791"/>
    </source>
</evidence>
<name>A0AAD8KFP8_TARER</name>
<organism evidence="3 4">
    <name type="scientific">Tagetes erecta</name>
    <name type="common">African marigold</name>
    <dbReference type="NCBI Taxonomy" id="13708"/>
    <lineage>
        <taxon>Eukaryota</taxon>
        <taxon>Viridiplantae</taxon>
        <taxon>Streptophyta</taxon>
        <taxon>Embryophyta</taxon>
        <taxon>Tracheophyta</taxon>
        <taxon>Spermatophyta</taxon>
        <taxon>Magnoliopsida</taxon>
        <taxon>eudicotyledons</taxon>
        <taxon>Gunneridae</taxon>
        <taxon>Pentapetalae</taxon>
        <taxon>asterids</taxon>
        <taxon>campanulids</taxon>
        <taxon>Asterales</taxon>
        <taxon>Asteraceae</taxon>
        <taxon>Asteroideae</taxon>
        <taxon>Heliantheae alliance</taxon>
        <taxon>Tageteae</taxon>
        <taxon>Tagetes</taxon>
    </lineage>
</organism>
<keyword evidence="4" id="KW-1185">Reference proteome</keyword>
<evidence type="ECO:0000256" key="1">
    <source>
        <dbReference type="SAM" id="MobiDB-lite"/>
    </source>
</evidence>
<sequence>MEPISVHYSPISQNLFTSPPPLHRITNLRHHDIVGRQPAMKLSPLQRITTALNQPHRKPIQFSLTTTTYHNLRSDLNLNIAMNNSDAKNEIKTADDSSVVVVKDTKETKKPSEIPPPPEKPLPGDCCGSGCVRCVWDVYYEELEDYNKLLKDESDSTTGSKVS</sequence>
<evidence type="ECO:0000313" key="4">
    <source>
        <dbReference type="Proteomes" id="UP001229421"/>
    </source>
</evidence>
<evidence type="ECO:0000313" key="3">
    <source>
        <dbReference type="EMBL" id="KAK1422152.1"/>
    </source>
</evidence>
<proteinExistence type="predicted"/>
<feature type="domain" description="Oxidoreductase-like" evidence="2">
    <location>
        <begin position="113"/>
        <end position="151"/>
    </location>
</feature>
<accession>A0AAD8KFP8</accession>
<gene>
    <name evidence="3" type="ORF">QVD17_25073</name>
</gene>
<protein>
    <recommendedName>
        <fullName evidence="2">Oxidoreductase-like domain-containing protein</fullName>
    </recommendedName>
</protein>
<comment type="caution">
    <text evidence="3">The sequence shown here is derived from an EMBL/GenBank/DDBJ whole genome shotgun (WGS) entry which is preliminary data.</text>
</comment>
<dbReference type="Proteomes" id="UP001229421">
    <property type="component" value="Unassembled WGS sequence"/>
</dbReference>
<dbReference type="PANTHER" id="PTHR21193:SF3">
    <property type="entry name" value="OXIDOREDUCTASE-LIKE DOMAIN-CONTAINING PROTEIN 1"/>
    <property type="match status" value="1"/>
</dbReference>
<reference evidence="3" key="1">
    <citation type="journal article" date="2023" name="bioRxiv">
        <title>Improved chromosome-level genome assembly for marigold (Tagetes erecta).</title>
        <authorList>
            <person name="Jiang F."/>
            <person name="Yuan L."/>
            <person name="Wang S."/>
            <person name="Wang H."/>
            <person name="Xu D."/>
            <person name="Wang A."/>
            <person name="Fan W."/>
        </authorList>
    </citation>
    <scope>NUCLEOTIDE SEQUENCE</scope>
    <source>
        <strain evidence="3">WSJ</strain>
        <tissue evidence="3">Leaf</tissue>
    </source>
</reference>
<dbReference type="Pfam" id="PF09791">
    <property type="entry name" value="Oxidored-like"/>
    <property type="match status" value="1"/>
</dbReference>